<dbReference type="STRING" id="1802521.A2893_02065"/>
<name>A0A1F8BI55_9BACT</name>
<dbReference type="Proteomes" id="UP000176725">
    <property type="component" value="Unassembled WGS sequence"/>
</dbReference>
<sequence>MECFLVSFTLVKNMLGNEFDLQSDGFTFTSGYAELIQIAEYRNSDGELNSIRQVTPAIHRMARLRGRPPGTCDIPDILYDLHSFQDIYMNTGELRQPLRSLVLSESLYYKLAENLAVKNAKDFGFHERLPDFIDIAKESVTRIVWINWKPEDGENFIDLHKRIIGTLRRHLVHQWGKGNFAKPYSYFEPHQLDSATLYQNLEESSPPKRPIYRLRESATHLPLPAIIATIEEGSFLEIVASLTTMKYYPSKNGLASVANEIGVKKETLSEALDRTLARMTRIDKNVTPSKSIANIVEETKNGHVIKYASGKNVEHDNPRVDLIKLSEKSPESWLPNGLSERDKAILSLAVIMNSGTLAHTTEEIALKSGCSAVVVCRVIKKATKQR</sequence>
<protein>
    <submittedName>
        <fullName evidence="1">Uncharacterized protein</fullName>
    </submittedName>
</protein>
<organism evidence="1 2">
    <name type="scientific">Candidatus Woesebacteria bacterium RIFCSPLOWO2_01_FULL_39_25</name>
    <dbReference type="NCBI Taxonomy" id="1802521"/>
    <lineage>
        <taxon>Bacteria</taxon>
        <taxon>Candidatus Woeseibacteriota</taxon>
    </lineage>
</organism>
<dbReference type="EMBL" id="MGHH01000015">
    <property type="protein sequence ID" value="OGM63746.1"/>
    <property type="molecule type" value="Genomic_DNA"/>
</dbReference>
<evidence type="ECO:0000313" key="2">
    <source>
        <dbReference type="Proteomes" id="UP000176725"/>
    </source>
</evidence>
<reference evidence="1 2" key="1">
    <citation type="journal article" date="2016" name="Nat. Commun.">
        <title>Thousands of microbial genomes shed light on interconnected biogeochemical processes in an aquifer system.</title>
        <authorList>
            <person name="Anantharaman K."/>
            <person name="Brown C.T."/>
            <person name="Hug L.A."/>
            <person name="Sharon I."/>
            <person name="Castelle C.J."/>
            <person name="Probst A.J."/>
            <person name="Thomas B.C."/>
            <person name="Singh A."/>
            <person name="Wilkins M.J."/>
            <person name="Karaoz U."/>
            <person name="Brodie E.L."/>
            <person name="Williams K.H."/>
            <person name="Hubbard S.S."/>
            <person name="Banfield J.F."/>
        </authorList>
    </citation>
    <scope>NUCLEOTIDE SEQUENCE [LARGE SCALE GENOMIC DNA]</scope>
</reference>
<dbReference type="AlphaFoldDB" id="A0A1F8BI55"/>
<gene>
    <name evidence="1" type="ORF">A2893_02065</name>
</gene>
<accession>A0A1F8BI55</accession>
<comment type="caution">
    <text evidence="1">The sequence shown here is derived from an EMBL/GenBank/DDBJ whole genome shotgun (WGS) entry which is preliminary data.</text>
</comment>
<evidence type="ECO:0000313" key="1">
    <source>
        <dbReference type="EMBL" id="OGM63746.1"/>
    </source>
</evidence>
<proteinExistence type="predicted"/>